<dbReference type="InterPro" id="IPR020422">
    <property type="entry name" value="TYR_PHOSPHATASE_DUAL_dom"/>
</dbReference>
<feature type="domain" description="Tyrosine specific protein phosphatases" evidence="18">
    <location>
        <begin position="106"/>
        <end position="175"/>
    </location>
</feature>
<dbReference type="Pfam" id="PF00782">
    <property type="entry name" value="DSPc"/>
    <property type="match status" value="1"/>
</dbReference>
<dbReference type="GO" id="GO:0005634">
    <property type="term" value="C:nucleus"/>
    <property type="evidence" value="ECO:0007669"/>
    <property type="project" value="UniProtKB-SubCell"/>
</dbReference>
<dbReference type="InterPro" id="IPR013846">
    <property type="entry name" value="mRNA_cap_enzyme_C"/>
</dbReference>
<evidence type="ECO:0000256" key="14">
    <source>
        <dbReference type="PIRSR" id="PIRSR036958-2"/>
    </source>
</evidence>
<evidence type="ECO:0000256" key="8">
    <source>
        <dbReference type="ARBA" id="ARBA00023042"/>
    </source>
</evidence>
<sequence length="636" mass="72920">MASRGGLPNLPPRWKKCPRMGDLIMNIFIPFKTPLDEKFTHYLQNDELFDVDMIFRSAQPYSLGMIIDLTKSRRFYNRKEIETKHVKYVKIECKGNEECPTEDQVSLFTGLVNQFRDSHPEDSHKIGVHCTHGFNRTGFLIVAYLVNEFDYSVDAAVQMFADARPPGIYKQDYLDELFKRFGDPDETPNAPERPEWCNEDDGGNPLPRAVKHQLEDDDDTSFDSSAKTAKHSDSDIGGGRLPPAPFGNPVFISGVCGVDTLDQNSVEAHQVRELANNLVLMGGFTFGSNGETLSAAPPEESLLTEAPKPKVYASHDGLTPMKPILKVRDKPLKFRGSQPVSMTLENLQRVLHHSYSISYKADGTRYLLLIWKRDHVYLIDRGNFVYKASCLQFPTMHWVHLRHSKKDCAERFEEDPYGHLANCLLDGEMVLVEDEHDKLRHTPHFLIYDVVAMYGRSYGHRTFEERYNAIENHVIRPRAMSMQANWMNSNEQNFPVSRKKFYPVFEIERLLDPHLGRKLRIELDGIIFQPSGPEDKYMLGTCPTTLKWKPPELNSVDFLCKVYRMNKSGCLPEVVADLYLGGQNTYCIRLPERNSSDLQYDGKIVECTFDFQLRSWKFLRVRTDKTEPNHVTSGSG</sequence>
<dbReference type="EC" id="2.7.7.50" evidence="12"/>
<keyword evidence="9 12" id="KW-0342">GTP-binding</keyword>
<feature type="binding site" evidence="15">
    <location>
        <begin position="547"/>
        <end position="549"/>
    </location>
    <ligand>
        <name>GTP</name>
        <dbReference type="ChEBI" id="CHEBI:37565"/>
    </ligand>
</feature>
<keyword evidence="4 12" id="KW-0548">Nucleotidyltransferase</keyword>
<evidence type="ECO:0000256" key="1">
    <source>
        <dbReference type="ARBA" id="ARBA00004123"/>
    </source>
</evidence>
<evidence type="ECO:0000259" key="17">
    <source>
        <dbReference type="PROSITE" id="PS50054"/>
    </source>
</evidence>
<evidence type="ECO:0000259" key="18">
    <source>
        <dbReference type="PROSITE" id="PS50056"/>
    </source>
</evidence>
<dbReference type="AlphaFoldDB" id="A0ABD2Q3B4"/>
<comment type="catalytic activity">
    <reaction evidence="11">
        <text>a 5'-end diphospho-ribonucleoside in mRNA + GTP + H(+) = a 5'-end (5'-triphosphoguanosine)-ribonucleoside in mRNA + diphosphate</text>
        <dbReference type="Rhea" id="RHEA:67012"/>
        <dbReference type="Rhea" id="RHEA-COMP:17165"/>
        <dbReference type="Rhea" id="RHEA-COMP:17166"/>
        <dbReference type="ChEBI" id="CHEBI:15378"/>
        <dbReference type="ChEBI" id="CHEBI:33019"/>
        <dbReference type="ChEBI" id="CHEBI:37565"/>
        <dbReference type="ChEBI" id="CHEBI:167616"/>
        <dbReference type="ChEBI" id="CHEBI:167617"/>
        <dbReference type="EC" id="2.7.7.50"/>
    </reaction>
    <physiologicalReaction direction="left-to-right" evidence="11">
        <dbReference type="Rhea" id="RHEA:67013"/>
    </physiologicalReaction>
</comment>
<evidence type="ECO:0000256" key="12">
    <source>
        <dbReference type="PIRNR" id="PIRNR036958"/>
    </source>
</evidence>
<comment type="subcellular location">
    <subcellularLocation>
        <location evidence="1 12">Nucleus</location>
    </subcellularLocation>
</comment>
<dbReference type="GO" id="GO:0006370">
    <property type="term" value="P:7-methylguanosine mRNA capping"/>
    <property type="evidence" value="ECO:0007669"/>
    <property type="project" value="UniProtKB-UniRule"/>
</dbReference>
<dbReference type="InterPro" id="IPR029021">
    <property type="entry name" value="Prot-tyrosine_phosphatase-like"/>
</dbReference>
<protein>
    <recommendedName>
        <fullName evidence="12">mRNA-capping enzyme</fullName>
    </recommendedName>
    <domain>
        <recommendedName>
            <fullName evidence="12">mRNA 5'-triphosphate monophosphatase</fullName>
            <ecNumber evidence="12">3.6.1.74</ecNumber>
        </recommendedName>
        <alternativeName>
            <fullName evidence="12">mRNA 5'-phosphatase</fullName>
        </alternativeName>
    </domain>
    <domain>
        <recommendedName>
            <fullName evidence="12">mRNA guanylyltransferase</fullName>
            <ecNumber evidence="12">2.7.7.50</ecNumber>
        </recommendedName>
        <alternativeName>
            <fullName evidence="12">GTP--RNA guanylyltransferase</fullName>
            <shortName evidence="12">GTase</shortName>
        </alternativeName>
    </domain>
</protein>
<evidence type="ECO:0000256" key="4">
    <source>
        <dbReference type="ARBA" id="ARBA00022695"/>
    </source>
</evidence>
<dbReference type="InterPro" id="IPR051029">
    <property type="entry name" value="mRNA_Capping_Enz/RNA_Phosphat"/>
</dbReference>
<dbReference type="InterPro" id="IPR017074">
    <property type="entry name" value="mRNA_cap_enz_bifunc"/>
</dbReference>
<evidence type="ECO:0000256" key="7">
    <source>
        <dbReference type="ARBA" id="ARBA00022912"/>
    </source>
</evidence>
<reference evidence="19 20" key="1">
    <citation type="submission" date="2024-11" db="EMBL/GenBank/DDBJ databases">
        <title>Adaptive evolution of stress response genes in parasites aligns with host niche diversity.</title>
        <authorList>
            <person name="Hahn C."/>
            <person name="Resl P."/>
        </authorList>
    </citation>
    <scope>NUCLEOTIDE SEQUENCE [LARGE SCALE GENOMIC DNA]</scope>
    <source>
        <strain evidence="19">EGGRZ-B1_66</strain>
        <tissue evidence="19">Body</tissue>
    </source>
</reference>
<feature type="binding site" evidence="15">
    <location>
        <begin position="620"/>
        <end position="625"/>
    </location>
    <ligand>
        <name>GTP</name>
        <dbReference type="ChEBI" id="CHEBI:37565"/>
    </ligand>
</feature>
<dbReference type="GO" id="GO:0005525">
    <property type="term" value="F:GTP binding"/>
    <property type="evidence" value="ECO:0007669"/>
    <property type="project" value="UniProtKB-UniRule"/>
</dbReference>
<keyword evidence="10 12" id="KW-0539">Nucleus</keyword>
<comment type="caution">
    <text evidence="19">The sequence shown here is derived from an EMBL/GenBank/DDBJ whole genome shotgun (WGS) entry which is preliminary data.</text>
</comment>
<evidence type="ECO:0000256" key="6">
    <source>
        <dbReference type="ARBA" id="ARBA00022801"/>
    </source>
</evidence>
<comment type="catalytic activity">
    <reaction evidence="12">
        <text>a 5'-end triphospho-ribonucleoside in mRNA + H2O = a 5'-end diphospho-ribonucleoside in mRNA + phosphate + H(+)</text>
        <dbReference type="Rhea" id="RHEA:67004"/>
        <dbReference type="Rhea" id="RHEA-COMP:17164"/>
        <dbReference type="Rhea" id="RHEA-COMP:17165"/>
        <dbReference type="ChEBI" id="CHEBI:15377"/>
        <dbReference type="ChEBI" id="CHEBI:15378"/>
        <dbReference type="ChEBI" id="CHEBI:43474"/>
        <dbReference type="ChEBI" id="CHEBI:167616"/>
        <dbReference type="ChEBI" id="CHEBI:167618"/>
        <dbReference type="EC" id="3.6.1.74"/>
    </reaction>
</comment>
<dbReference type="Gene3D" id="3.30.470.30">
    <property type="entry name" value="DNA ligase/mRNA capping enzyme"/>
    <property type="match status" value="1"/>
</dbReference>
<dbReference type="PROSITE" id="PS00383">
    <property type="entry name" value="TYR_PHOSPHATASE_1"/>
    <property type="match status" value="1"/>
</dbReference>
<dbReference type="SUPFAM" id="SSF56091">
    <property type="entry name" value="DNA ligase/mRNA capping enzyme, catalytic domain"/>
    <property type="match status" value="1"/>
</dbReference>
<feature type="region of interest" description="Disordered" evidence="16">
    <location>
        <begin position="180"/>
        <end position="241"/>
    </location>
</feature>
<feature type="binding site" evidence="15">
    <location>
        <begin position="426"/>
        <end position="428"/>
    </location>
    <ligand>
        <name>GTP</name>
        <dbReference type="ChEBI" id="CHEBI:37565"/>
    </ligand>
</feature>
<dbReference type="SUPFAM" id="SSF52799">
    <property type="entry name" value="(Phosphotyrosine protein) phosphatases II"/>
    <property type="match status" value="1"/>
</dbReference>
<dbReference type="PIRSF" id="PIRSF036958">
    <property type="entry name" value="mRNA_capping_HCE"/>
    <property type="match status" value="1"/>
</dbReference>
<name>A0ABD2Q3B4_9PLAT</name>
<dbReference type="InterPro" id="IPR001339">
    <property type="entry name" value="mRNA_cap_enzyme_adenylation"/>
</dbReference>
<keyword evidence="7" id="KW-0904">Protein phosphatase</keyword>
<gene>
    <name evidence="19" type="ORF">Ciccas_007691</name>
</gene>
<evidence type="ECO:0000256" key="5">
    <source>
        <dbReference type="ARBA" id="ARBA00022741"/>
    </source>
</evidence>
<evidence type="ECO:0000313" key="19">
    <source>
        <dbReference type="EMBL" id="KAL3313702.1"/>
    </source>
</evidence>
<comment type="similarity">
    <text evidence="12">In the C-terminal section; belongs to the eukaryotic GTase family.</text>
</comment>
<comment type="function">
    <text evidence="12">Bifunctional mRNA-capping enzyme exhibiting RNA 5'-triphosphate monophosphatase activity in the N-terminal part and mRNA guanylyltransferase activity in the C-terminal part. Catalyzes the first two steps of cap formation: by removing the gamma-phosphate from the 5'-triphosphate end of nascent mRNA to yield a diphosphate end, and by transferring the GMP moiety of GTP to the 5'-diphosphate terminus of RNA via a covalent enzyme-GMP reaction intermediate.</text>
</comment>
<dbReference type="Proteomes" id="UP001626550">
    <property type="component" value="Unassembled WGS sequence"/>
</dbReference>
<dbReference type="InterPro" id="IPR000387">
    <property type="entry name" value="Tyr_Pase_dom"/>
</dbReference>
<keyword evidence="8 12" id="KW-0506">mRNA capping</keyword>
<evidence type="ECO:0000313" key="20">
    <source>
        <dbReference type="Proteomes" id="UP001626550"/>
    </source>
</evidence>
<dbReference type="PANTHER" id="PTHR10367:SF17">
    <property type="entry name" value="MRNA-CAPPING ENZYME"/>
    <property type="match status" value="1"/>
</dbReference>
<evidence type="ECO:0000256" key="11">
    <source>
        <dbReference type="ARBA" id="ARBA00044624"/>
    </source>
</evidence>
<dbReference type="Gene3D" id="3.90.190.10">
    <property type="entry name" value="Protein tyrosine phosphatase superfamily"/>
    <property type="match status" value="1"/>
</dbReference>
<keyword evidence="2 12" id="KW-0507">mRNA processing</keyword>
<dbReference type="SUPFAM" id="SSF50249">
    <property type="entry name" value="Nucleic acid-binding proteins"/>
    <property type="match status" value="1"/>
</dbReference>
<evidence type="ECO:0000256" key="2">
    <source>
        <dbReference type="ARBA" id="ARBA00022664"/>
    </source>
</evidence>
<dbReference type="EC" id="3.6.1.74" evidence="12"/>
<dbReference type="InterPro" id="IPR012340">
    <property type="entry name" value="NA-bd_OB-fold"/>
</dbReference>
<evidence type="ECO:0000256" key="10">
    <source>
        <dbReference type="ARBA" id="ARBA00023242"/>
    </source>
</evidence>
<feature type="domain" description="Tyrosine-protein phosphatase" evidence="17">
    <location>
        <begin position="30"/>
        <end position="187"/>
    </location>
</feature>
<comment type="similarity">
    <text evidence="12">In the N-terminal section; belongs to the non-receptor class of the protein-tyrosine phosphatase family.</text>
</comment>
<feature type="active site" description="N6-GMP-lysine intermediate" evidence="14">
    <location>
        <position position="360"/>
    </location>
</feature>
<feature type="active site" description="Phosphocysteine intermediate" evidence="13">
    <location>
        <position position="130"/>
    </location>
</feature>
<dbReference type="CDD" id="cd07895">
    <property type="entry name" value="Adenylation_mRNA_capping"/>
    <property type="match status" value="1"/>
</dbReference>
<evidence type="ECO:0000256" key="3">
    <source>
        <dbReference type="ARBA" id="ARBA00022679"/>
    </source>
</evidence>
<keyword evidence="20" id="KW-1185">Reference proteome</keyword>
<dbReference type="Pfam" id="PF01331">
    <property type="entry name" value="mRNA_cap_enzyme"/>
    <property type="match status" value="1"/>
</dbReference>
<proteinExistence type="inferred from homology"/>
<dbReference type="PROSITE" id="PS50054">
    <property type="entry name" value="TYR_PHOSPHATASE_DUAL"/>
    <property type="match status" value="1"/>
</dbReference>
<dbReference type="InterPro" id="IPR000340">
    <property type="entry name" value="Dual-sp_phosphatase_cat-dom"/>
</dbReference>
<keyword evidence="5 12" id="KW-0547">Nucleotide-binding</keyword>
<dbReference type="Pfam" id="PF03919">
    <property type="entry name" value="mRNA_cap_C"/>
    <property type="match status" value="1"/>
</dbReference>
<keyword evidence="6 12" id="KW-0378">Hydrolase</keyword>
<dbReference type="GO" id="GO:0004721">
    <property type="term" value="F:phosphoprotein phosphatase activity"/>
    <property type="evidence" value="ECO:0007669"/>
    <property type="project" value="UniProtKB-UniRule"/>
</dbReference>
<dbReference type="EMBL" id="JBJKFK010001218">
    <property type="protein sequence ID" value="KAL3313702.1"/>
    <property type="molecule type" value="Genomic_DNA"/>
</dbReference>
<evidence type="ECO:0000256" key="16">
    <source>
        <dbReference type="SAM" id="MobiDB-lite"/>
    </source>
</evidence>
<evidence type="ECO:0000256" key="9">
    <source>
        <dbReference type="ARBA" id="ARBA00023134"/>
    </source>
</evidence>
<keyword evidence="3 12" id="KW-0808">Transferase</keyword>
<organism evidence="19 20">
    <name type="scientific">Cichlidogyrus casuarinus</name>
    <dbReference type="NCBI Taxonomy" id="1844966"/>
    <lineage>
        <taxon>Eukaryota</taxon>
        <taxon>Metazoa</taxon>
        <taxon>Spiralia</taxon>
        <taxon>Lophotrochozoa</taxon>
        <taxon>Platyhelminthes</taxon>
        <taxon>Monogenea</taxon>
        <taxon>Monopisthocotylea</taxon>
        <taxon>Dactylogyridea</taxon>
        <taxon>Ancyrocephalidae</taxon>
        <taxon>Cichlidogyrus</taxon>
    </lineage>
</organism>
<evidence type="ECO:0000256" key="15">
    <source>
        <dbReference type="PIRSR" id="PIRSR036958-3"/>
    </source>
</evidence>
<evidence type="ECO:0000256" key="13">
    <source>
        <dbReference type="PIRSR" id="PIRSR036958-1"/>
    </source>
</evidence>
<dbReference type="PROSITE" id="PS50056">
    <property type="entry name" value="TYR_PHOSPHATASE_2"/>
    <property type="match status" value="1"/>
</dbReference>
<feature type="binding site" evidence="15">
    <location>
        <position position="365"/>
    </location>
    <ligand>
        <name>GTP</name>
        <dbReference type="ChEBI" id="CHEBI:37565"/>
    </ligand>
</feature>
<dbReference type="InterPro" id="IPR016130">
    <property type="entry name" value="Tyr_Pase_AS"/>
</dbReference>
<accession>A0ABD2Q3B4</accession>
<dbReference type="PANTHER" id="PTHR10367">
    <property type="entry name" value="MRNA-CAPPING ENZYME"/>
    <property type="match status" value="1"/>
</dbReference>
<dbReference type="GO" id="GO:0004651">
    <property type="term" value="F:polynucleotide 5'-phosphatase activity"/>
    <property type="evidence" value="ECO:0007669"/>
    <property type="project" value="UniProtKB-UniRule"/>
</dbReference>
<dbReference type="GO" id="GO:0004484">
    <property type="term" value="F:mRNA guanylyltransferase activity"/>
    <property type="evidence" value="ECO:0007669"/>
    <property type="project" value="UniProtKB-UniRule"/>
</dbReference>
<dbReference type="Gene3D" id="2.40.50.140">
    <property type="entry name" value="Nucleic acid-binding proteins"/>
    <property type="match status" value="1"/>
</dbReference>
<feature type="binding site" evidence="15">
    <location>
        <position position="381"/>
    </location>
    <ligand>
        <name>GTP</name>
        <dbReference type="ChEBI" id="CHEBI:37565"/>
    </ligand>
</feature>
<dbReference type="GO" id="GO:0140818">
    <property type="term" value="F:mRNA 5'-triphosphate monophosphatase activity"/>
    <property type="evidence" value="ECO:0007669"/>
    <property type="project" value="UniProtKB-EC"/>
</dbReference>